<dbReference type="AlphaFoldDB" id="A0A425Y6K8"/>
<gene>
    <name evidence="1" type="ORF">DWB61_02925</name>
</gene>
<reference evidence="1 2" key="1">
    <citation type="submission" date="2018-07" db="EMBL/GenBank/DDBJ databases">
        <title>Draft genome sequence of Ancylomarina sp. M1P.</title>
        <authorList>
            <person name="Yadav S."/>
            <person name="Villanueva L."/>
            <person name="Damste J.S.S."/>
        </authorList>
    </citation>
    <scope>NUCLEOTIDE SEQUENCE [LARGE SCALE GENOMIC DNA]</scope>
    <source>
        <strain evidence="1 2">M1P</strain>
    </source>
</reference>
<protein>
    <submittedName>
        <fullName evidence="1">Uncharacterized protein</fullName>
    </submittedName>
</protein>
<sequence length="59" mass="6823">MLKDLYVLNIVFVSQLKLGMNEVIIRPLKSCLLSSTKVILFFFLKRIKMSFIKNGMKDG</sequence>
<evidence type="ECO:0000313" key="1">
    <source>
        <dbReference type="EMBL" id="RRG24086.1"/>
    </source>
</evidence>
<evidence type="ECO:0000313" key="2">
    <source>
        <dbReference type="Proteomes" id="UP000285794"/>
    </source>
</evidence>
<dbReference type="Proteomes" id="UP000285794">
    <property type="component" value="Unassembled WGS sequence"/>
</dbReference>
<comment type="caution">
    <text evidence="1">The sequence shown here is derived from an EMBL/GenBank/DDBJ whole genome shotgun (WGS) entry which is preliminary data.</text>
</comment>
<name>A0A425Y6K8_9BACT</name>
<keyword evidence="2" id="KW-1185">Reference proteome</keyword>
<accession>A0A425Y6K8</accession>
<dbReference type="EMBL" id="QQWG01000002">
    <property type="protein sequence ID" value="RRG24086.1"/>
    <property type="molecule type" value="Genomic_DNA"/>
</dbReference>
<proteinExistence type="predicted"/>
<organism evidence="1 2">
    <name type="scientific">Ancylomarina euxinus</name>
    <dbReference type="NCBI Taxonomy" id="2283627"/>
    <lineage>
        <taxon>Bacteria</taxon>
        <taxon>Pseudomonadati</taxon>
        <taxon>Bacteroidota</taxon>
        <taxon>Bacteroidia</taxon>
        <taxon>Marinilabiliales</taxon>
        <taxon>Marinifilaceae</taxon>
        <taxon>Ancylomarina</taxon>
    </lineage>
</organism>